<keyword evidence="4" id="KW-0408">Iron</keyword>
<sequence>MIFDKPLKMLVLSLTGRCNFACKYCYAEAHPQDMMSLDTAVQAVDLAAASGEPFILQFSGGEPLMAYDLMQKIIHYVRQRGIRAIMQVQTNASLLSRERVSYLRKAKVGIGISLDGRPKINDQLRCLPNGKGTSCQIVRGAGYLAALGVEIGITCVIANENVNHLAGIVEMAHYLGNVRRIGFDLLRGQGRGEMMPPPPAEAVAVGLLEAFQTAEKLARFTGRTMLISQLERVEKLACGRVSKGFGHCHAMNGEAAFVDARGRIYACSSLVGDEDFRLGDVSEGIDKARQQAVMELIQNSMAFCLECPDFTLCGGGCFSRWYGSGCIDKAYEAECALKKVCIQWYQQHRETSI</sequence>
<dbReference type="AlphaFoldDB" id="A0A0B7MFB5"/>
<dbReference type="GO" id="GO:0046872">
    <property type="term" value="F:metal ion binding"/>
    <property type="evidence" value="ECO:0007669"/>
    <property type="project" value="UniProtKB-KW"/>
</dbReference>
<comment type="cofactor">
    <cofactor evidence="1">
        <name>[4Fe-4S] cluster</name>
        <dbReference type="ChEBI" id="CHEBI:49883"/>
    </cofactor>
</comment>
<keyword evidence="2" id="KW-0949">S-adenosyl-L-methionine</keyword>
<dbReference type="InterPro" id="IPR023885">
    <property type="entry name" value="4Fe4S-binding_SPASM_dom"/>
</dbReference>
<name>A0A0B7MFB5_9FIRM</name>
<dbReference type="PROSITE" id="PS51918">
    <property type="entry name" value="RADICAL_SAM"/>
    <property type="match status" value="1"/>
</dbReference>
<keyword evidence="5" id="KW-0411">Iron-sulfur</keyword>
<dbReference type="InterPro" id="IPR013785">
    <property type="entry name" value="Aldolase_TIM"/>
</dbReference>
<dbReference type="PIRSF" id="PIRSF037420">
    <property type="entry name" value="PQQ_syn_pqqE"/>
    <property type="match status" value="1"/>
</dbReference>
<dbReference type="RefSeq" id="WP_156972158.1">
    <property type="nucleotide sequence ID" value="NZ_CDRZ01000168.1"/>
</dbReference>
<evidence type="ECO:0000313" key="8">
    <source>
        <dbReference type="EMBL" id="CEO88740.1"/>
    </source>
</evidence>
<dbReference type="SFLD" id="SFLDG01067">
    <property type="entry name" value="SPASM/twitch_domain_containing"/>
    <property type="match status" value="1"/>
</dbReference>
<organism evidence="8 9">
    <name type="scientific">Syntrophaceticus schinkii</name>
    <dbReference type="NCBI Taxonomy" id="499207"/>
    <lineage>
        <taxon>Bacteria</taxon>
        <taxon>Bacillati</taxon>
        <taxon>Bacillota</taxon>
        <taxon>Clostridia</taxon>
        <taxon>Thermoanaerobacterales</taxon>
        <taxon>Thermoanaerobacterales Family III. Incertae Sedis</taxon>
        <taxon>Syntrophaceticus</taxon>
    </lineage>
</organism>
<dbReference type="Pfam" id="PF04055">
    <property type="entry name" value="Radical_SAM"/>
    <property type="match status" value="1"/>
</dbReference>
<dbReference type="SUPFAM" id="SSF102114">
    <property type="entry name" value="Radical SAM enzymes"/>
    <property type="match status" value="1"/>
</dbReference>
<protein>
    <recommendedName>
        <fullName evidence="7">Radical SAM core domain-containing protein</fullName>
    </recommendedName>
</protein>
<evidence type="ECO:0000256" key="5">
    <source>
        <dbReference type="ARBA" id="ARBA00023014"/>
    </source>
</evidence>
<evidence type="ECO:0000313" key="9">
    <source>
        <dbReference type="Proteomes" id="UP000046155"/>
    </source>
</evidence>
<dbReference type="InterPro" id="IPR023867">
    <property type="entry name" value="Sulphatase_maturase_rSAM"/>
</dbReference>
<dbReference type="SFLD" id="SFLDS00029">
    <property type="entry name" value="Radical_SAM"/>
    <property type="match status" value="1"/>
</dbReference>
<evidence type="ECO:0000256" key="1">
    <source>
        <dbReference type="ARBA" id="ARBA00001966"/>
    </source>
</evidence>
<dbReference type="Gene3D" id="3.20.20.70">
    <property type="entry name" value="Aldolase class I"/>
    <property type="match status" value="1"/>
</dbReference>
<reference evidence="9" key="1">
    <citation type="submission" date="2015-01" db="EMBL/GenBank/DDBJ databases">
        <authorList>
            <person name="Manzoor Shahid"/>
            <person name="Zubair Saima"/>
        </authorList>
    </citation>
    <scope>NUCLEOTIDE SEQUENCE [LARGE SCALE GENOMIC DNA]</scope>
    <source>
        <strain evidence="9">Sp3</strain>
    </source>
</reference>
<dbReference type="SFLD" id="SFLDG01386">
    <property type="entry name" value="main_SPASM_domain-containing"/>
    <property type="match status" value="1"/>
</dbReference>
<evidence type="ECO:0000256" key="4">
    <source>
        <dbReference type="ARBA" id="ARBA00023004"/>
    </source>
</evidence>
<dbReference type="SFLD" id="SFLDG01384">
    <property type="entry name" value="thioether_bond_formation_requi"/>
    <property type="match status" value="1"/>
</dbReference>
<dbReference type="InterPro" id="IPR017200">
    <property type="entry name" value="PqqE-like"/>
</dbReference>
<keyword evidence="3" id="KW-0479">Metal-binding</keyword>
<dbReference type="EMBL" id="CDRZ01000168">
    <property type="protein sequence ID" value="CEO88740.1"/>
    <property type="molecule type" value="Genomic_DNA"/>
</dbReference>
<dbReference type="GO" id="GO:0016491">
    <property type="term" value="F:oxidoreductase activity"/>
    <property type="evidence" value="ECO:0007669"/>
    <property type="project" value="InterPro"/>
</dbReference>
<dbReference type="NCBIfam" id="TIGR04085">
    <property type="entry name" value="rSAM_more_4Fe4S"/>
    <property type="match status" value="1"/>
</dbReference>
<dbReference type="Proteomes" id="UP000046155">
    <property type="component" value="Unassembled WGS sequence"/>
</dbReference>
<gene>
    <name evidence="8" type="ORF">SSCH_250017</name>
</gene>
<accession>A0A0B7MFB5</accession>
<dbReference type="CDD" id="cd01335">
    <property type="entry name" value="Radical_SAM"/>
    <property type="match status" value="1"/>
</dbReference>
<dbReference type="InterPro" id="IPR007197">
    <property type="entry name" value="rSAM"/>
</dbReference>
<proteinExistence type="inferred from homology"/>
<evidence type="ECO:0000256" key="6">
    <source>
        <dbReference type="ARBA" id="ARBA00023601"/>
    </source>
</evidence>
<dbReference type="GO" id="GO:0051536">
    <property type="term" value="F:iron-sulfur cluster binding"/>
    <property type="evidence" value="ECO:0007669"/>
    <property type="project" value="UniProtKB-KW"/>
</dbReference>
<keyword evidence="9" id="KW-1185">Reference proteome</keyword>
<evidence type="ECO:0000259" key="7">
    <source>
        <dbReference type="PROSITE" id="PS51918"/>
    </source>
</evidence>
<dbReference type="OrthoDB" id="9808591at2"/>
<evidence type="ECO:0000256" key="2">
    <source>
        <dbReference type="ARBA" id="ARBA00022691"/>
    </source>
</evidence>
<evidence type="ECO:0000256" key="3">
    <source>
        <dbReference type="ARBA" id="ARBA00022723"/>
    </source>
</evidence>
<comment type="similarity">
    <text evidence="6">Belongs to the radical SAM superfamily. Anaerobic sulfatase-maturating enzyme family.</text>
</comment>
<dbReference type="InterPro" id="IPR058240">
    <property type="entry name" value="rSAM_sf"/>
</dbReference>
<dbReference type="PANTHER" id="PTHR43273">
    <property type="entry name" value="ANAEROBIC SULFATASE-MATURATING ENZYME HOMOLOG ASLB-RELATED"/>
    <property type="match status" value="1"/>
</dbReference>
<dbReference type="PANTHER" id="PTHR43273:SF3">
    <property type="entry name" value="ANAEROBIC SULFATASE-MATURATING ENZYME HOMOLOG ASLB-RELATED"/>
    <property type="match status" value="1"/>
</dbReference>
<feature type="domain" description="Radical SAM core" evidence="7">
    <location>
        <begin position="3"/>
        <end position="223"/>
    </location>
</feature>